<dbReference type="EMBL" id="QYBA01000174">
    <property type="protein sequence ID" value="TKY91554.1"/>
    <property type="molecule type" value="Genomic_DNA"/>
</dbReference>
<proteinExistence type="predicted"/>
<name>A0AC61SAW6_9EURY</name>
<accession>A0AC61SAW6</accession>
<reference evidence="1" key="1">
    <citation type="submission" date="2018-09" db="EMBL/GenBank/DDBJ databases">
        <title>A genomic encyclopedia of anaerobic methanotrophic archaea.</title>
        <authorList>
            <person name="Skennerton C.T."/>
            <person name="Chadwick G.L."/>
            <person name="Laso-Perez R."/>
            <person name="Leu A.O."/>
            <person name="Speth D.R."/>
            <person name="Yu H."/>
            <person name="Morgan-Lang C."/>
            <person name="Hatzenpichler R."/>
            <person name="Goudeau D."/>
            <person name="Malmstrom R."/>
            <person name="Woyke T."/>
            <person name="Hallam S."/>
            <person name="Tyson G.W."/>
            <person name="Wegener G."/>
            <person name="Boetius A."/>
            <person name="Orphan V.J."/>
        </authorList>
    </citation>
    <scope>NUCLEOTIDE SEQUENCE</scope>
    <source>
        <strain evidence="1">CONS3730D10UFb2</strain>
    </source>
</reference>
<organism evidence="1 2">
    <name type="scientific">Candidatus Methanomarinus sp</name>
    <dbReference type="NCBI Taxonomy" id="3386244"/>
    <lineage>
        <taxon>Archaea</taxon>
        <taxon>Methanobacteriati</taxon>
        <taxon>Methanobacteriota</taxon>
        <taxon>Stenosarchaea group</taxon>
        <taxon>Methanomicrobia</taxon>
        <taxon>Methanosarcinales</taxon>
        <taxon>ANME-2 cluster</taxon>
        <taxon>Candidatus Methanocomedenaceae</taxon>
        <taxon>Candidatus Methanomarinus</taxon>
    </lineage>
</organism>
<evidence type="ECO:0000313" key="1">
    <source>
        <dbReference type="EMBL" id="TKY91554.1"/>
    </source>
</evidence>
<evidence type="ECO:0000313" key="2">
    <source>
        <dbReference type="Proteomes" id="UP000315423"/>
    </source>
</evidence>
<dbReference type="Proteomes" id="UP000315423">
    <property type="component" value="Unassembled WGS sequence"/>
</dbReference>
<gene>
    <name evidence="1" type="primary">larA</name>
    <name evidence="1" type="ORF">C5S46_05220</name>
</gene>
<comment type="caution">
    <text evidence="1">The sequence shown here is derived from an EMBL/GenBank/DDBJ whole genome shotgun (WGS) entry which is preliminary data.</text>
</comment>
<protein>
    <submittedName>
        <fullName evidence="1">Nickel-dependent lactate racemase</fullName>
    </submittedName>
</protein>
<sequence>MQLTIPYHKTSLPLRIPKTHHVDIILPHEEPVLTDPDTQIRNALENPVASPHLGDIIQPGNTISIIVSDSTRTTPTNIMLPPLLDMLLCADAQEQNITIIYALGIHRRQSEQEQVAIVGQDIYQKYQCIDHDKDRCQYIGTTSRGTRVEVFDQVVRSDVIICTGSIEYHYFAGYTGGYKAILPGVSSYRSIMANHGLMIRDGTSPGNYNCPVRSDMEEAGSIFGVDFILNVVLNSKKQITGAAAGHPVHAHRVGTQTVDGMYKQSIEPADIVIVSPGGWPKDIDLFQSHKALEHVKSAIRPGGSVILGAHCCEGTGNEVFDKWMNMGYLPEEIISKLEQEFILGGHKAALLAKLALEFDMYLVSGLTQKTAKKAYFNGGLSLQQTFDKVSDKYRPDARVVVVPYGTSTLVEKVSDILI</sequence>